<evidence type="ECO:0000313" key="3">
    <source>
        <dbReference type="Proteomes" id="UP000095210"/>
    </source>
</evidence>
<dbReference type="RefSeq" id="WP_069845716.1">
    <property type="nucleotide sequence ID" value="NZ_CP014859.1"/>
</dbReference>
<dbReference type="Proteomes" id="UP000095210">
    <property type="component" value="Chromosome"/>
</dbReference>
<evidence type="ECO:0000256" key="1">
    <source>
        <dbReference type="SAM" id="Coils"/>
    </source>
</evidence>
<keyword evidence="3" id="KW-1185">Reference proteome</keyword>
<keyword evidence="1" id="KW-0175">Coiled coil</keyword>
<sequence>MSDGYEIDLERAPQILANLKEAESEVQKLIARASELALASFQGSDSVSNHATQEIRNLTLDSESGSLFHAITAYQEAIATQITNLETTLLNYHSTEELNAITGASMDLLET</sequence>
<proteinExistence type="predicted"/>
<evidence type="ECO:0000313" key="2">
    <source>
        <dbReference type="EMBL" id="AOS60944.1"/>
    </source>
</evidence>
<dbReference type="KEGG" id="ahm:TL08_00480"/>
<dbReference type="AlphaFoldDB" id="A0AAC9MWC7"/>
<name>A0AAC9MWC7_9PSEU</name>
<dbReference type="EMBL" id="CP014859">
    <property type="protein sequence ID" value="AOS60944.1"/>
    <property type="molecule type" value="Genomic_DNA"/>
</dbReference>
<organism evidence="2 3">
    <name type="scientific">Actinoalloteichus hymeniacidonis</name>
    <dbReference type="NCBI Taxonomy" id="340345"/>
    <lineage>
        <taxon>Bacteria</taxon>
        <taxon>Bacillati</taxon>
        <taxon>Actinomycetota</taxon>
        <taxon>Actinomycetes</taxon>
        <taxon>Pseudonocardiales</taxon>
        <taxon>Pseudonocardiaceae</taxon>
        <taxon>Actinoalloteichus</taxon>
    </lineage>
</organism>
<reference evidence="3" key="1">
    <citation type="submission" date="2016-03" db="EMBL/GenBank/DDBJ databases">
        <title>Complete genome sequence of the type strain Actinoalloteichus hymeniacidonis DSM 45092.</title>
        <authorList>
            <person name="Schaffert L."/>
            <person name="Albersmeier A."/>
            <person name="Winkler A."/>
            <person name="Kalinowski J."/>
            <person name="Zotchev S."/>
            <person name="Ruckert C."/>
        </authorList>
    </citation>
    <scope>NUCLEOTIDE SEQUENCE [LARGE SCALE GENOMIC DNA]</scope>
    <source>
        <strain evidence="3">HPA177(T) (DSM 45092(T))</strain>
    </source>
</reference>
<feature type="coiled-coil region" evidence="1">
    <location>
        <begin position="12"/>
        <end position="39"/>
    </location>
</feature>
<protein>
    <recommendedName>
        <fullName evidence="4">PE family protein</fullName>
    </recommendedName>
</protein>
<gene>
    <name evidence="2" type="ORF">TL08_00480</name>
</gene>
<evidence type="ECO:0008006" key="4">
    <source>
        <dbReference type="Google" id="ProtNLM"/>
    </source>
</evidence>
<accession>A0AAC9MWC7</accession>